<dbReference type="STRING" id="1420583.V473_02255"/>
<evidence type="ECO:0000313" key="2">
    <source>
        <dbReference type="Proteomes" id="UP000052232"/>
    </source>
</evidence>
<accession>A0A0J7XZW9</accession>
<evidence type="ECO:0000313" key="1">
    <source>
        <dbReference type="EMBL" id="KMS57094.1"/>
    </source>
</evidence>
<keyword evidence="2" id="KW-1185">Reference proteome</keyword>
<gene>
    <name evidence="1" type="ORF">V473_02255</name>
</gene>
<dbReference type="Proteomes" id="UP000052232">
    <property type="component" value="Unassembled WGS sequence"/>
</dbReference>
<name>A0A0J7XZW9_9SPHN</name>
<reference evidence="1 2" key="1">
    <citation type="journal article" date="2015" name="G3 (Bethesda)">
        <title>Insights into Ongoing Evolution of the Hexachlorocyclohexane Catabolic Pathway from Comparative Genomics of Ten Sphingomonadaceae Strains.</title>
        <authorList>
            <person name="Pearce S.L."/>
            <person name="Oakeshott J.G."/>
            <person name="Pandey G."/>
        </authorList>
    </citation>
    <scope>NUCLEOTIDE SEQUENCE [LARGE SCALE GENOMIC DNA]</scope>
    <source>
        <strain evidence="1 2">LL01</strain>
    </source>
</reference>
<dbReference type="AlphaFoldDB" id="A0A0J7XZW9"/>
<comment type="caution">
    <text evidence="1">The sequence shown here is derived from an EMBL/GenBank/DDBJ whole genome shotgun (WGS) entry which is preliminary data.</text>
</comment>
<dbReference type="PATRIC" id="fig|1420583.3.peg.450"/>
<organism evidence="1 2">
    <name type="scientific">Sphingobium cupriresistens LL01</name>
    <dbReference type="NCBI Taxonomy" id="1420583"/>
    <lineage>
        <taxon>Bacteria</taxon>
        <taxon>Pseudomonadati</taxon>
        <taxon>Pseudomonadota</taxon>
        <taxon>Alphaproteobacteria</taxon>
        <taxon>Sphingomonadales</taxon>
        <taxon>Sphingomonadaceae</taxon>
        <taxon>Sphingobium</taxon>
    </lineage>
</organism>
<sequence length="102" mass="10871">MPLGLAALDDLFDAFEDLRDVLDGVDAAAIELASNRVSRAAASVRAIGAWRSEPAVIERLAVMVPLLDSARIRVKLLADHAQQRLAILAAHGAQTAPLTYGR</sequence>
<proteinExistence type="predicted"/>
<protein>
    <submittedName>
        <fullName evidence="1">Uncharacterized protein</fullName>
    </submittedName>
</protein>
<dbReference type="RefSeq" id="WP_066600009.1">
    <property type="nucleotide sequence ID" value="NZ_KQ130434.1"/>
</dbReference>
<dbReference type="EMBL" id="JACT01000001">
    <property type="protein sequence ID" value="KMS57094.1"/>
    <property type="molecule type" value="Genomic_DNA"/>
</dbReference>